<evidence type="ECO:0000256" key="2">
    <source>
        <dbReference type="ARBA" id="ARBA00010083"/>
    </source>
</evidence>
<evidence type="ECO:0000256" key="11">
    <source>
        <dbReference type="ARBA" id="ARBA00081976"/>
    </source>
</evidence>
<dbReference type="InterPro" id="IPR046350">
    <property type="entry name" value="Cystatin_sf"/>
</dbReference>
<dbReference type="Proteomes" id="UP000050525">
    <property type="component" value="Unassembled WGS sequence"/>
</dbReference>
<dbReference type="GO" id="GO:0006954">
    <property type="term" value="P:inflammatory response"/>
    <property type="evidence" value="ECO:0007669"/>
    <property type="project" value="UniProtKB-KW"/>
</dbReference>
<keyword evidence="4" id="KW-0358">Heparin-binding</keyword>
<dbReference type="eggNOG" id="ENOG502RYUY">
    <property type="taxonomic scope" value="Eukaryota"/>
</dbReference>
<dbReference type="PANTHER" id="PTHR28591:SF1">
    <property type="entry name" value="LATEXIN"/>
    <property type="match status" value="1"/>
</dbReference>
<dbReference type="Pfam" id="PF06907">
    <property type="entry name" value="LXN"/>
    <property type="match status" value="1"/>
</dbReference>
<evidence type="ECO:0000256" key="4">
    <source>
        <dbReference type="ARBA" id="ARBA00022674"/>
    </source>
</evidence>
<dbReference type="Gene3D" id="3.10.450.10">
    <property type="match status" value="2"/>
</dbReference>
<evidence type="ECO:0000256" key="10">
    <source>
        <dbReference type="ARBA" id="ARBA00073669"/>
    </source>
</evidence>
<dbReference type="PANTHER" id="PTHR28591">
    <property type="entry name" value="LATEXIN"/>
    <property type="match status" value="1"/>
</dbReference>
<keyword evidence="16" id="KW-1185">Reference proteome</keyword>
<dbReference type="GeneID" id="102576265"/>
<comment type="caution">
    <text evidence="15">The sequence shown here is derived from an EMBL/GenBank/DDBJ whole genome shotgun (WGS) entry which is preliminary data.</text>
</comment>
<evidence type="ECO:0000256" key="5">
    <source>
        <dbReference type="ARBA" id="ARBA00022690"/>
    </source>
</evidence>
<dbReference type="EMBL" id="AKHW03003627">
    <property type="protein sequence ID" value="KYO34023.1"/>
    <property type="molecule type" value="Genomic_DNA"/>
</dbReference>
<dbReference type="GO" id="GO:0008201">
    <property type="term" value="F:heparin binding"/>
    <property type="evidence" value="ECO:0007669"/>
    <property type="project" value="UniProtKB-KW"/>
</dbReference>
<dbReference type="PROSITE" id="PS52033">
    <property type="entry name" value="CYSTATIN_LXN"/>
    <property type="match status" value="2"/>
</dbReference>
<comment type="function">
    <text evidence="9">Hardly reversible, non-competitive, and potent inhibitor of CPA1, CPA2 and CPA4. May play a role in inflammation.</text>
</comment>
<evidence type="ECO:0000259" key="14">
    <source>
        <dbReference type="PROSITE" id="PS52033"/>
    </source>
</evidence>
<dbReference type="InterPro" id="IPR049897">
    <property type="entry name" value="CYSTATIN_LXN"/>
</dbReference>
<evidence type="ECO:0000256" key="7">
    <source>
        <dbReference type="ARBA" id="ARBA00022990"/>
    </source>
</evidence>
<dbReference type="FunFam" id="3.10.450.10:FF:000007">
    <property type="entry name" value="latexin"/>
    <property type="match status" value="1"/>
</dbReference>
<evidence type="ECO:0000256" key="1">
    <source>
        <dbReference type="ARBA" id="ARBA00004496"/>
    </source>
</evidence>
<evidence type="ECO:0000256" key="6">
    <source>
        <dbReference type="ARBA" id="ARBA00022737"/>
    </source>
</evidence>
<evidence type="ECO:0000256" key="13">
    <source>
        <dbReference type="PROSITE-ProRule" id="PRU01377"/>
    </source>
</evidence>
<dbReference type="FunFam" id="3.10.450.10:FF:000006">
    <property type="entry name" value="latexin"/>
    <property type="match status" value="1"/>
</dbReference>
<dbReference type="SUPFAM" id="SSF54403">
    <property type="entry name" value="Cystatin/monellin"/>
    <property type="match status" value="2"/>
</dbReference>
<evidence type="ECO:0000256" key="9">
    <source>
        <dbReference type="ARBA" id="ARBA00053473"/>
    </source>
</evidence>
<accession>A0A151NB24</accession>
<evidence type="ECO:0000313" key="15">
    <source>
        <dbReference type="EMBL" id="KYO34023.1"/>
    </source>
</evidence>
<evidence type="ECO:0000256" key="8">
    <source>
        <dbReference type="ARBA" id="ARBA00023198"/>
    </source>
</evidence>
<feature type="domain" description="Cystatin LXN-type" evidence="14">
    <location>
        <begin position="118"/>
        <end position="220"/>
    </location>
</feature>
<keyword evidence="7" id="KW-0007">Acetylation</keyword>
<evidence type="ECO:0000313" key="16">
    <source>
        <dbReference type="Proteomes" id="UP000050525"/>
    </source>
</evidence>
<keyword evidence="6" id="KW-0677">Repeat</keyword>
<keyword evidence="8" id="KW-0395">Inflammatory response</keyword>
<dbReference type="CTD" id="56925"/>
<dbReference type="InterPro" id="IPR009684">
    <property type="entry name" value="Latexin"/>
</dbReference>
<dbReference type="GO" id="GO:0008191">
    <property type="term" value="F:metalloendopeptidase inhibitor activity"/>
    <property type="evidence" value="ECO:0007669"/>
    <property type="project" value="UniProtKB-UniRule"/>
</dbReference>
<gene>
    <name evidence="15" type="primary">LXN</name>
    <name evidence="15" type="ORF">Y1Q_0024613</name>
</gene>
<organism evidence="15 16">
    <name type="scientific">Alligator mississippiensis</name>
    <name type="common">American alligator</name>
    <dbReference type="NCBI Taxonomy" id="8496"/>
    <lineage>
        <taxon>Eukaryota</taxon>
        <taxon>Metazoa</taxon>
        <taxon>Chordata</taxon>
        <taxon>Craniata</taxon>
        <taxon>Vertebrata</taxon>
        <taxon>Euteleostomi</taxon>
        <taxon>Archelosauria</taxon>
        <taxon>Archosauria</taxon>
        <taxon>Crocodylia</taxon>
        <taxon>Alligatoridae</taxon>
        <taxon>Alligatorinae</taxon>
        <taxon>Alligator</taxon>
    </lineage>
</organism>
<dbReference type="AlphaFoldDB" id="A0A151NB24"/>
<comment type="subcellular location">
    <subcellularLocation>
        <location evidence="1">Cytoplasm</location>
    </subcellularLocation>
</comment>
<dbReference type="GO" id="GO:0005737">
    <property type="term" value="C:cytoplasm"/>
    <property type="evidence" value="ECO:0007669"/>
    <property type="project" value="UniProtKB-SubCell"/>
</dbReference>
<protein>
    <recommendedName>
        <fullName evidence="10">Latexin</fullName>
    </recommendedName>
    <alternativeName>
        <fullName evidence="12">Endogenous carboxypeptidase inhibitor</fullName>
    </alternativeName>
    <alternativeName>
        <fullName evidence="11">Tissue carboxypeptidase inhibitor</fullName>
    </alternativeName>
</protein>
<reference evidence="15 16" key="1">
    <citation type="journal article" date="2012" name="Genome Biol.">
        <title>Sequencing three crocodilian genomes to illuminate the evolution of archosaurs and amniotes.</title>
        <authorList>
            <person name="St John J.A."/>
            <person name="Braun E.L."/>
            <person name="Isberg S.R."/>
            <person name="Miles L.G."/>
            <person name="Chong A.Y."/>
            <person name="Gongora J."/>
            <person name="Dalzell P."/>
            <person name="Moran C."/>
            <person name="Bed'hom B."/>
            <person name="Abzhanov A."/>
            <person name="Burgess S.C."/>
            <person name="Cooksey A.M."/>
            <person name="Castoe T.A."/>
            <person name="Crawford N.G."/>
            <person name="Densmore L.D."/>
            <person name="Drew J.C."/>
            <person name="Edwards S.V."/>
            <person name="Faircloth B.C."/>
            <person name="Fujita M.K."/>
            <person name="Greenwold M.J."/>
            <person name="Hoffmann F.G."/>
            <person name="Howard J.M."/>
            <person name="Iguchi T."/>
            <person name="Janes D.E."/>
            <person name="Khan S.Y."/>
            <person name="Kohno S."/>
            <person name="de Koning A.J."/>
            <person name="Lance S.L."/>
            <person name="McCarthy F.M."/>
            <person name="McCormack J.E."/>
            <person name="Merchant M.E."/>
            <person name="Peterson D.G."/>
            <person name="Pollock D.D."/>
            <person name="Pourmand N."/>
            <person name="Raney B.J."/>
            <person name="Roessler K.A."/>
            <person name="Sanford J.R."/>
            <person name="Sawyer R.H."/>
            <person name="Schmidt C.J."/>
            <person name="Triplett E.W."/>
            <person name="Tuberville T.D."/>
            <person name="Venegas-Anaya M."/>
            <person name="Howard J.T."/>
            <person name="Jarvis E.D."/>
            <person name="Guillette L.J.Jr."/>
            <person name="Glenn T.C."/>
            <person name="Green R.E."/>
            <person name="Ray D.A."/>
        </authorList>
    </citation>
    <scope>NUCLEOTIDE SEQUENCE [LARGE SCALE GENOMIC DNA]</scope>
    <source>
        <strain evidence="15">KSC_2009_1</strain>
    </source>
</reference>
<dbReference type="STRING" id="8496.A0A151NB24"/>
<dbReference type="OrthoDB" id="8898327at2759"/>
<feature type="domain" description="Cystatin LXN-type" evidence="14">
    <location>
        <begin position="1"/>
        <end position="97"/>
    </location>
</feature>
<sequence>MELQPSHYPARRAAGVASACINYRRGGPNRVLALSNVRRAQLQDIPGTGHKYHLEFTLKDTAQEGHAVNCTAEVLYHLGSQHSAPEVHFTVEGELGKNPDEADNKFYSRIKSLQEPLVAQNIPDSFGIVPPEMEPIRHLAFSACDYIIWQNSTENTWYNLAQIRDVRQVRRNDDYLEFDYTVLLHDFVSQEIIPWQMQVLWHPQHGVKVTQNSRQPKQED</sequence>
<proteinExistence type="inferred from homology"/>
<name>A0A151NB24_ALLMI</name>
<dbReference type="RefSeq" id="XP_006276920.1">
    <property type="nucleotide sequence ID" value="XM_006276858.4"/>
</dbReference>
<dbReference type="KEGG" id="amj:102576265"/>
<dbReference type="GO" id="GO:0005615">
    <property type="term" value="C:extracellular space"/>
    <property type="evidence" value="ECO:0007669"/>
    <property type="project" value="TreeGrafter"/>
</dbReference>
<keyword evidence="5 13" id="KW-0646">Protease inhibitor</keyword>
<evidence type="ECO:0000256" key="12">
    <source>
        <dbReference type="ARBA" id="ARBA00082984"/>
    </source>
</evidence>
<keyword evidence="3" id="KW-0963">Cytoplasm</keyword>
<comment type="similarity">
    <text evidence="2 13">Belongs to the protease inhibitor I47 (latexin) family.</text>
</comment>
<evidence type="ECO:0000256" key="3">
    <source>
        <dbReference type="ARBA" id="ARBA00022490"/>
    </source>
</evidence>